<evidence type="ECO:0000256" key="2">
    <source>
        <dbReference type="ARBA" id="ARBA00023125"/>
    </source>
</evidence>
<dbReference type="EMBL" id="JAQNDL010000003">
    <property type="protein sequence ID" value="MDC0720912.1"/>
    <property type="molecule type" value="Genomic_DNA"/>
</dbReference>
<evidence type="ECO:0000256" key="1">
    <source>
        <dbReference type="ARBA" id="ARBA00022908"/>
    </source>
</evidence>
<dbReference type="InterPro" id="IPR010998">
    <property type="entry name" value="Integrase_recombinase_N"/>
</dbReference>
<organism evidence="5 6">
    <name type="scientific">Nannocystis bainbridge</name>
    <dbReference type="NCBI Taxonomy" id="2995303"/>
    <lineage>
        <taxon>Bacteria</taxon>
        <taxon>Pseudomonadati</taxon>
        <taxon>Myxococcota</taxon>
        <taxon>Polyangia</taxon>
        <taxon>Nannocystales</taxon>
        <taxon>Nannocystaceae</taxon>
        <taxon>Nannocystis</taxon>
    </lineage>
</organism>
<keyword evidence="2 3" id="KW-0238">DNA-binding</keyword>
<dbReference type="InterPro" id="IPR044068">
    <property type="entry name" value="CB"/>
</dbReference>
<name>A0ABT5E4X4_9BACT</name>
<dbReference type="Gene3D" id="1.10.150.130">
    <property type="match status" value="1"/>
</dbReference>
<evidence type="ECO:0000256" key="3">
    <source>
        <dbReference type="PROSITE-ProRule" id="PRU01248"/>
    </source>
</evidence>
<dbReference type="Proteomes" id="UP001221686">
    <property type="component" value="Unassembled WGS sequence"/>
</dbReference>
<dbReference type="PROSITE" id="PS51900">
    <property type="entry name" value="CB"/>
    <property type="match status" value="1"/>
</dbReference>
<feature type="domain" description="Core-binding (CB)" evidence="4">
    <location>
        <begin position="4"/>
        <end position="85"/>
    </location>
</feature>
<accession>A0ABT5E4X4</accession>
<comment type="caution">
    <text evidence="5">The sequence shown here is derived from an EMBL/GenBank/DDBJ whole genome shotgun (WGS) entry which is preliminary data.</text>
</comment>
<dbReference type="InterPro" id="IPR053876">
    <property type="entry name" value="Phage_int_M"/>
</dbReference>
<keyword evidence="1" id="KW-0229">DNA integration</keyword>
<protein>
    <recommendedName>
        <fullName evidence="4">Core-binding (CB) domain-containing protein</fullName>
    </recommendedName>
</protein>
<reference evidence="5 6" key="1">
    <citation type="submission" date="2022-11" db="EMBL/GenBank/DDBJ databases">
        <title>Minimal conservation of predation-associated metabolite biosynthetic gene clusters underscores biosynthetic potential of Myxococcota including descriptions for ten novel species: Archangium lansinium sp. nov., Myxococcus landrumus sp. nov., Nannocystis bai.</title>
        <authorList>
            <person name="Ahearne A."/>
            <person name="Stevens C."/>
            <person name="Dowd S."/>
        </authorList>
    </citation>
    <scope>NUCLEOTIDE SEQUENCE [LARGE SCALE GENOMIC DNA]</scope>
    <source>
        <strain evidence="5 6">BB15-2</strain>
    </source>
</reference>
<dbReference type="InterPro" id="IPR011010">
    <property type="entry name" value="DNA_brk_join_enz"/>
</dbReference>
<gene>
    <name evidence="5" type="ORF">POL25_28665</name>
</gene>
<keyword evidence="6" id="KW-1185">Reference proteome</keyword>
<dbReference type="Pfam" id="PF22022">
    <property type="entry name" value="Phage_int_M"/>
    <property type="match status" value="1"/>
</dbReference>
<dbReference type="SUPFAM" id="SSF56349">
    <property type="entry name" value="DNA breaking-rejoining enzymes"/>
    <property type="match status" value="1"/>
</dbReference>
<sequence>MPAPTFHAFAREFLELCETDRLGINTRMNYDVHLPLYLLPALGRRRLDEITPQDITKLKKSLAKKSHNTSCEVLKTLRRVLNGAIAERKIECAPVEFDIPRRGPSTSNRVR</sequence>
<proteinExistence type="predicted"/>
<dbReference type="RefSeq" id="WP_272089421.1">
    <property type="nucleotide sequence ID" value="NZ_JAQNDL010000003.1"/>
</dbReference>
<evidence type="ECO:0000259" key="4">
    <source>
        <dbReference type="PROSITE" id="PS51900"/>
    </source>
</evidence>
<evidence type="ECO:0000313" key="5">
    <source>
        <dbReference type="EMBL" id="MDC0720912.1"/>
    </source>
</evidence>
<evidence type="ECO:0000313" key="6">
    <source>
        <dbReference type="Proteomes" id="UP001221686"/>
    </source>
</evidence>